<dbReference type="EMBL" id="CAJHIT010000001">
    <property type="protein sequence ID" value="CAD6499245.1"/>
    <property type="molecule type" value="Genomic_DNA"/>
</dbReference>
<sequence>MGDSCFSYSKGIHANNPQLPSKPTFPTSQAKPTLPTSQAKPTLPTSQIKPDLSTSQIKPDIPTSQIKTDLPTSQIKPDLPTSQIKLDLPTSQTKPDLPPSQTTKPINLLPLKFWSLPYITHSPEILEAAIIFNSERVGELFAASGQKDTLSNSNPQVLREPTPRIPLYDGTSSNLPIFCSQLMNQLQDQSFSDEISKVRYAYSRLGPGALKKMRPYFLHLENPIVPLEIQNITEFLAALKQECGDPSLMWKATRAVEQMKQGDMRFHDFITLFQEKMADSTYAELEKNTWKKMLEPRLSYKLSEILLSVSDVPTDYFKFVAYLRTKDARIHELMTDFATQSNAEAIMP</sequence>
<comment type="caution">
    <text evidence="2">The sequence shown here is derived from an EMBL/GenBank/DDBJ whole genome shotgun (WGS) entry which is preliminary data.</text>
</comment>
<protein>
    <submittedName>
        <fullName evidence="2">BgTH12-04896</fullName>
    </submittedName>
</protein>
<proteinExistence type="predicted"/>
<gene>
    <name evidence="2" type="ORF">BGTH12_LOCUS603</name>
</gene>
<reference evidence="2" key="1">
    <citation type="submission" date="2020-10" db="EMBL/GenBank/DDBJ databases">
        <authorList>
            <person name="Muller C M."/>
        </authorList>
    </citation>
    <scope>NUCLEOTIDE SEQUENCE</scope>
    <source>
        <strain evidence="2">THUN-12</strain>
    </source>
</reference>
<dbReference type="AlphaFoldDB" id="A0A9W4D0V2"/>
<evidence type="ECO:0000256" key="1">
    <source>
        <dbReference type="SAM" id="MobiDB-lite"/>
    </source>
</evidence>
<organism evidence="2 3">
    <name type="scientific">Blumeria graminis f. sp. triticale</name>
    <dbReference type="NCBI Taxonomy" id="1689686"/>
    <lineage>
        <taxon>Eukaryota</taxon>
        <taxon>Fungi</taxon>
        <taxon>Dikarya</taxon>
        <taxon>Ascomycota</taxon>
        <taxon>Pezizomycotina</taxon>
        <taxon>Leotiomycetes</taxon>
        <taxon>Erysiphales</taxon>
        <taxon>Erysiphaceae</taxon>
        <taxon>Blumeria</taxon>
    </lineage>
</organism>
<evidence type="ECO:0000313" key="2">
    <source>
        <dbReference type="EMBL" id="CAD6499245.1"/>
    </source>
</evidence>
<name>A0A9W4D0V2_BLUGR</name>
<feature type="compositionally biased region" description="Polar residues" evidence="1">
    <location>
        <begin position="15"/>
        <end position="102"/>
    </location>
</feature>
<accession>A0A9W4D0V2</accession>
<evidence type="ECO:0000313" key="3">
    <source>
        <dbReference type="Proteomes" id="UP000683417"/>
    </source>
</evidence>
<dbReference type="Proteomes" id="UP000683417">
    <property type="component" value="Unassembled WGS sequence"/>
</dbReference>
<feature type="region of interest" description="Disordered" evidence="1">
    <location>
        <begin position="1"/>
        <end position="102"/>
    </location>
</feature>